<evidence type="ECO:0000256" key="1">
    <source>
        <dbReference type="SAM" id="Coils"/>
    </source>
</evidence>
<dbReference type="RefSeq" id="WP_006599575.1">
    <property type="nucleotide sequence ID" value="NZ_GL622359.1"/>
</dbReference>
<dbReference type="HOGENOM" id="CLU_1353659_0_0_9"/>
<gene>
    <name evidence="3" type="ORF">HMP0721_2153</name>
</gene>
<evidence type="ECO:0000313" key="4">
    <source>
        <dbReference type="Proteomes" id="UP000004754"/>
    </source>
</evidence>
<keyword evidence="4" id="KW-1185">Reference proteome</keyword>
<evidence type="ECO:0000313" key="3">
    <source>
        <dbReference type="EMBL" id="EFV00704.1"/>
    </source>
</evidence>
<proteinExistence type="predicted"/>
<keyword evidence="1" id="KW-0175">Coiled coil</keyword>
<keyword evidence="2" id="KW-1133">Transmembrane helix</keyword>
<keyword evidence="2" id="KW-0472">Membrane</keyword>
<dbReference type="EMBL" id="AEQN01000028">
    <property type="protein sequence ID" value="EFV00704.1"/>
    <property type="molecule type" value="Genomic_DNA"/>
</dbReference>
<dbReference type="Proteomes" id="UP000004754">
    <property type="component" value="Unassembled WGS sequence"/>
</dbReference>
<comment type="caution">
    <text evidence="3">The sequence shown here is derived from an EMBL/GenBank/DDBJ whole genome shotgun (WGS) entry which is preliminary data.</text>
</comment>
<keyword evidence="2" id="KW-0812">Transmembrane</keyword>
<feature type="coiled-coil region" evidence="1">
    <location>
        <begin position="5"/>
        <end position="32"/>
    </location>
</feature>
<protein>
    <submittedName>
        <fullName evidence="3">Uncharacterized protein</fullName>
    </submittedName>
</protein>
<accession>E6MJG8</accession>
<reference evidence="3 4" key="1">
    <citation type="submission" date="2010-12" db="EMBL/GenBank/DDBJ databases">
        <authorList>
            <person name="Muzny D."/>
            <person name="Qin X."/>
            <person name="Deng J."/>
            <person name="Jiang H."/>
            <person name="Liu Y."/>
            <person name="Qu J."/>
            <person name="Song X.-Z."/>
            <person name="Zhang L."/>
            <person name="Thornton R."/>
            <person name="Coyle M."/>
            <person name="Francisco L."/>
            <person name="Jackson L."/>
            <person name="Javaid M."/>
            <person name="Korchina V."/>
            <person name="Kovar C."/>
            <person name="Mata R."/>
            <person name="Mathew T."/>
            <person name="Ngo R."/>
            <person name="Nguyen L."/>
            <person name="Nguyen N."/>
            <person name="Okwuonu G."/>
            <person name="Ongeri F."/>
            <person name="Pham C."/>
            <person name="Simmons D."/>
            <person name="Wilczek-Boney K."/>
            <person name="Hale W."/>
            <person name="Jakkamsetti A."/>
            <person name="Pham P."/>
            <person name="Ruth R."/>
            <person name="San Lucas F."/>
            <person name="Warren J."/>
            <person name="Zhang J."/>
            <person name="Zhao Z."/>
            <person name="Zhou C."/>
            <person name="Zhu D."/>
            <person name="Lee S."/>
            <person name="Bess C."/>
            <person name="Blankenburg K."/>
            <person name="Forbes L."/>
            <person name="Fu Q."/>
            <person name="Gubbala S."/>
            <person name="Hirani K."/>
            <person name="Jayaseelan J.C."/>
            <person name="Lara F."/>
            <person name="Munidasa M."/>
            <person name="Palculict T."/>
            <person name="Patil S."/>
            <person name="Pu L.-L."/>
            <person name="Saada N."/>
            <person name="Tang L."/>
            <person name="Weissenberger G."/>
            <person name="Zhu Y."/>
            <person name="Hemphill L."/>
            <person name="Shang Y."/>
            <person name="Youmans B."/>
            <person name="Ayvaz T."/>
            <person name="Ross M."/>
            <person name="Santibanez J."/>
            <person name="Aqrawi P."/>
            <person name="Gross S."/>
            <person name="Joshi V."/>
            <person name="Fowler G."/>
            <person name="Nazareth L."/>
            <person name="Reid J."/>
            <person name="Worley K."/>
            <person name="Petrosino J."/>
            <person name="Highlander S."/>
            <person name="Gibbs R."/>
        </authorList>
    </citation>
    <scope>NUCLEOTIDE SEQUENCE [LARGE SCALE GENOMIC DNA]</scope>
    <source>
        <strain evidence="3 4">ATCC 23263</strain>
    </source>
</reference>
<organism evidence="3 4">
    <name type="scientific">Pseudoramibacter alactolyticus ATCC 23263</name>
    <dbReference type="NCBI Taxonomy" id="887929"/>
    <lineage>
        <taxon>Bacteria</taxon>
        <taxon>Bacillati</taxon>
        <taxon>Bacillota</taxon>
        <taxon>Clostridia</taxon>
        <taxon>Eubacteriales</taxon>
        <taxon>Eubacteriaceae</taxon>
        <taxon>Pseudoramibacter</taxon>
    </lineage>
</organism>
<feature type="coiled-coil region" evidence="1">
    <location>
        <begin position="61"/>
        <end position="88"/>
    </location>
</feature>
<evidence type="ECO:0000256" key="2">
    <source>
        <dbReference type="SAM" id="Phobius"/>
    </source>
</evidence>
<feature type="transmembrane region" description="Helical" evidence="2">
    <location>
        <begin position="139"/>
        <end position="161"/>
    </location>
</feature>
<dbReference type="eggNOG" id="ENOG5030AAW">
    <property type="taxonomic scope" value="Bacteria"/>
</dbReference>
<name>E6MJG8_9FIRM</name>
<sequence length="202" mass="21029">MSKQKSKFELAREEAEASISKTNEKIADLGEHTNKLYEELTAIQKKFDAIRKIPSGKHLEYEELKKIRLNWKQKIEKIESDYRDAKVKHAGAGAAGVGAGAAVAALGPTAAMGVATTFGVASTGTAISILSGAAATNAALAWIGGGALAAGGGMAAGNALLALAGPVGWAIAGVAFIGSGFLFWKNKRDKDRLEDIFTQIGK</sequence>
<feature type="transmembrane region" description="Helical" evidence="2">
    <location>
        <begin position="167"/>
        <end position="184"/>
    </location>
</feature>
<dbReference type="AlphaFoldDB" id="E6MJG8"/>
<dbReference type="STRING" id="887929.HMP0721_2153"/>